<proteinExistence type="inferred from homology"/>
<dbReference type="Proteomes" id="UP001430356">
    <property type="component" value="Unassembled WGS sequence"/>
</dbReference>
<feature type="domain" description="Opioid growth factor receptor (OGFr) conserved" evidence="2">
    <location>
        <begin position="91"/>
        <end position="150"/>
    </location>
</feature>
<dbReference type="PANTHER" id="PTHR14015:SF2">
    <property type="entry name" value="OPIOID GROWTH FACTOR RECEPTOR (OGFR) CONSERVED DOMAIN-CONTAINING PROTEIN"/>
    <property type="match status" value="1"/>
</dbReference>
<dbReference type="GO" id="GO:0016020">
    <property type="term" value="C:membrane"/>
    <property type="evidence" value="ECO:0007669"/>
    <property type="project" value="InterPro"/>
</dbReference>
<name>A0AAW0ESL4_9TRYP</name>
<protein>
    <submittedName>
        <fullName evidence="3">Opioid growth factor receptor (OGFr) conserved region containing protein</fullName>
    </submittedName>
</protein>
<reference evidence="3 4" key="1">
    <citation type="journal article" date="2021" name="MBio">
        <title>A New Model Trypanosomatid, Novymonas esmeraldas: Genomic Perception of Its 'Candidatus Pandoraea novymonadis' Endosymbiont.</title>
        <authorList>
            <person name="Zakharova A."/>
            <person name="Saura A."/>
            <person name="Butenko A."/>
            <person name="Podesvova L."/>
            <person name="Warmusova S."/>
            <person name="Kostygov A.Y."/>
            <person name="Nenarokova A."/>
            <person name="Lukes J."/>
            <person name="Opperdoes F.R."/>
            <person name="Yurchenko V."/>
        </authorList>
    </citation>
    <scope>NUCLEOTIDE SEQUENCE [LARGE SCALE GENOMIC DNA]</scope>
    <source>
        <strain evidence="3 4">E262AT.01</strain>
    </source>
</reference>
<sequence>MEYSALVNSRVRQEAQRCLRLYHEAHAHRARAAPPSPTVGADEATAPCRPCWRFYAGQTRALPGVEYVDDLLALGGETRRGNSVGAAWRSDVLEHRHDYVQWLFPLRERGVNGQAPLLTTSDAADMAADGLVMARVLQAFRMMLRFYGMCVTYTFPSTAPPTSSSSPPSTPAVAGDTRVRATLRRTADAAEWGAQYANLRRRAHNYLRISRILQFVGEVGLEPLKLGWLEFLVHEVVPTDAPLSGACHDSLFFWLETPYDAADRHRLQQLVVDLASRTSHGASQTSDASGPVVVVEGLVVPRSLDAARLEVRAAAATPVVDEAAPKRRRL</sequence>
<comment type="similarity">
    <text evidence="1">Belongs to the opioid growth factor receptor family.</text>
</comment>
<organism evidence="3 4">
    <name type="scientific">Novymonas esmeraldas</name>
    <dbReference type="NCBI Taxonomy" id="1808958"/>
    <lineage>
        <taxon>Eukaryota</taxon>
        <taxon>Discoba</taxon>
        <taxon>Euglenozoa</taxon>
        <taxon>Kinetoplastea</taxon>
        <taxon>Metakinetoplastina</taxon>
        <taxon>Trypanosomatida</taxon>
        <taxon>Trypanosomatidae</taxon>
        <taxon>Novymonas</taxon>
    </lineage>
</organism>
<evidence type="ECO:0000313" key="4">
    <source>
        <dbReference type="Proteomes" id="UP001430356"/>
    </source>
</evidence>
<keyword evidence="4" id="KW-1185">Reference proteome</keyword>
<dbReference type="EMBL" id="JAECZO010000093">
    <property type="protein sequence ID" value="KAK7197033.1"/>
    <property type="molecule type" value="Genomic_DNA"/>
</dbReference>
<evidence type="ECO:0000313" key="3">
    <source>
        <dbReference type="EMBL" id="KAK7197033.1"/>
    </source>
</evidence>
<dbReference type="GO" id="GO:0140625">
    <property type="term" value="F:opioid growth factor receptor activity"/>
    <property type="evidence" value="ECO:0007669"/>
    <property type="project" value="InterPro"/>
</dbReference>
<comment type="caution">
    <text evidence="3">The sequence shown here is derived from an EMBL/GenBank/DDBJ whole genome shotgun (WGS) entry which is preliminary data.</text>
</comment>
<evidence type="ECO:0000259" key="2">
    <source>
        <dbReference type="Pfam" id="PF04664"/>
    </source>
</evidence>
<evidence type="ECO:0000256" key="1">
    <source>
        <dbReference type="ARBA" id="ARBA00010365"/>
    </source>
</evidence>
<dbReference type="InterPro" id="IPR039574">
    <property type="entry name" value="OGFr"/>
</dbReference>
<dbReference type="InterPro" id="IPR006757">
    <property type="entry name" value="OGF_rcpt"/>
</dbReference>
<dbReference type="PANTHER" id="PTHR14015">
    <property type="entry name" value="OPIOID GROWTH FACTOR RECEPTOR OGFR ZETA-TYPE OPIOID RECEPTOR"/>
    <property type="match status" value="1"/>
</dbReference>
<gene>
    <name evidence="3" type="ORF">NESM_000647100</name>
</gene>
<dbReference type="Pfam" id="PF04664">
    <property type="entry name" value="OGFr_N"/>
    <property type="match status" value="2"/>
</dbReference>
<accession>A0AAW0ESL4</accession>
<feature type="domain" description="Opioid growth factor receptor (OGFr) conserved" evidence="2">
    <location>
        <begin position="188"/>
        <end position="272"/>
    </location>
</feature>
<keyword evidence="3" id="KW-0675">Receptor</keyword>
<dbReference type="AlphaFoldDB" id="A0AAW0ESL4"/>